<protein>
    <submittedName>
        <fullName evidence="2">Uncharacterized protein</fullName>
    </submittedName>
</protein>
<reference evidence="2 3" key="1">
    <citation type="submission" date="2018-10" db="EMBL/GenBank/DDBJ databases">
        <title>Horizontal transference of carbapenem resistance between Klebsiella pneumoniae and Kluyvera ascorbata during abdominal infection: a case report.</title>
        <authorList>
            <person name="Raro O.H.F."/>
            <person name="Lima-Morales D."/>
            <person name="Barth A.L."/>
            <person name="Paim T.G.S."/>
            <person name="Mott M.P."/>
            <person name="Riche C.V.W."/>
            <person name="Teixeira U.F."/>
            <person name="Waechter F."/>
            <person name="Dias C.A.G."/>
        </authorList>
    </citation>
    <scope>NUCLEOTIDE SEQUENCE [LARGE SCALE GENOMIC DNA]</scope>
    <source>
        <strain evidence="2 3">OT2</strain>
    </source>
</reference>
<accession>A0A3N2RPS6</accession>
<keyword evidence="1" id="KW-0812">Transmembrane</keyword>
<keyword evidence="1" id="KW-0472">Membrane</keyword>
<evidence type="ECO:0000313" key="3">
    <source>
        <dbReference type="Proteomes" id="UP000268051"/>
    </source>
</evidence>
<feature type="transmembrane region" description="Helical" evidence="1">
    <location>
        <begin position="6"/>
        <end position="24"/>
    </location>
</feature>
<evidence type="ECO:0000313" key="2">
    <source>
        <dbReference type="EMBL" id="ROU09502.1"/>
    </source>
</evidence>
<dbReference type="EMBL" id="RHFN01000050">
    <property type="protein sequence ID" value="ROU09502.1"/>
    <property type="molecule type" value="Genomic_DNA"/>
</dbReference>
<evidence type="ECO:0000256" key="1">
    <source>
        <dbReference type="SAM" id="Phobius"/>
    </source>
</evidence>
<gene>
    <name evidence="2" type="ORF">EB837_25085</name>
</gene>
<name>A0A3N2RPS6_9ENTR</name>
<dbReference type="RefSeq" id="WP_123652824.1">
    <property type="nucleotide sequence ID" value="NZ_RHFN01000050.1"/>
</dbReference>
<sequence length="161" mass="18188">MSYSDTVATLSFLISCVAFGIPYWNQRKAKKKERCTEFLELFTRTKWTSEGYTSEKPKICYILEIHKAGGLSNVYGALHVNNAGKHYDFYGYIDTNGLLRTTLNMPLLEGGASIAKVQLAYSEDVGQIVYYFDGFINSGQMANQHEALDTTQILRRIEESS</sequence>
<comment type="caution">
    <text evidence="2">The sequence shown here is derived from an EMBL/GenBank/DDBJ whole genome shotgun (WGS) entry which is preliminary data.</text>
</comment>
<proteinExistence type="predicted"/>
<organism evidence="2 3">
    <name type="scientific">Kluyvera ascorbata</name>
    <dbReference type="NCBI Taxonomy" id="51288"/>
    <lineage>
        <taxon>Bacteria</taxon>
        <taxon>Pseudomonadati</taxon>
        <taxon>Pseudomonadota</taxon>
        <taxon>Gammaproteobacteria</taxon>
        <taxon>Enterobacterales</taxon>
        <taxon>Enterobacteriaceae</taxon>
        <taxon>Kluyvera</taxon>
    </lineage>
</organism>
<keyword evidence="1" id="KW-1133">Transmembrane helix</keyword>
<dbReference type="Proteomes" id="UP000268051">
    <property type="component" value="Unassembled WGS sequence"/>
</dbReference>
<dbReference type="AlphaFoldDB" id="A0A3N2RPS6"/>